<dbReference type="InterPro" id="IPR036736">
    <property type="entry name" value="ACP-like_sf"/>
</dbReference>
<dbReference type="CDD" id="cd12116">
    <property type="entry name" value="A_NRPS_Ta1_like"/>
    <property type="match status" value="1"/>
</dbReference>
<dbReference type="Gene3D" id="1.10.1200.10">
    <property type="entry name" value="ACP-like"/>
    <property type="match status" value="1"/>
</dbReference>
<comment type="cofactor">
    <cofactor evidence="1">
        <name>pantetheine 4'-phosphate</name>
        <dbReference type="ChEBI" id="CHEBI:47942"/>
    </cofactor>
</comment>
<dbReference type="GO" id="GO:0009239">
    <property type="term" value="P:enterobactin biosynthetic process"/>
    <property type="evidence" value="ECO:0007669"/>
    <property type="project" value="TreeGrafter"/>
</dbReference>
<evidence type="ECO:0000256" key="5">
    <source>
        <dbReference type="SAM" id="MobiDB-lite"/>
    </source>
</evidence>
<dbReference type="Gene3D" id="3.30.300.30">
    <property type="match status" value="1"/>
</dbReference>
<dbReference type="Gene3D" id="3.30.559.30">
    <property type="entry name" value="Nonribosomal peptide synthetase, condensation domain"/>
    <property type="match status" value="1"/>
</dbReference>
<dbReference type="OrthoDB" id="4317020at2"/>
<evidence type="ECO:0000256" key="3">
    <source>
        <dbReference type="ARBA" id="ARBA00022450"/>
    </source>
</evidence>
<sequence length="1074" mass="119966">MTEKEFSPAKRALLEKWLQGRQSDKKKPSIPLRPPSSPHPLSFPQQRQLFLELLERGTAVNNLSVFIRLKGPLNLSALEKSTNQILARHDSLRTSFSFAQGLPAPHVWEQLLINIPIVSLLDLEVAQRETEARRLAETEVLQPFDLSLAPLIRLKIYRADAQEHLLLVVIHHTIADGWSLGIFLKELMAFYQAKTTGQPVRLPELPLQYADFAYWQTREERQAALQPSLAYWKEQLGGELPVLELPTDQQRSARRAYAGGTYRFVISRDLTEALEQLSRQENSTLFTTLLTAFYILLHRYSGQDDISIGTPVANRNSPEEEELIGIFINTLVLRTSLSGDLSSRELLQRVRRVSLDAFVHQDLPFEKLVEALKPRRDLSRTPLFQVMFNLQSAPMPQLEMDGLEASFINIDRGTSQFDLTLMVSKTGGQCHATVEYNTALFQPATIARMFQSYQMLLKNALDHPDRPVSKLPCIPPDELHRTVHARNQTQLHFPKEKCFHQLFEAQVEATPDDVAVIYDQRQVTYGELNRRANALARHLRELGVGPEVRVGIYMKRSWEMLAAFLGILKAGGTYVPLHTSFPAARLLYMLKDAHVKVLLTNLEPALDAPGVRVVSLKEVPFPFDGGLSNPAPLATPAHLAYVIYTSGSTGNPKGVMINHSSLVNFLWSMYTRPGIKQDDVLLAVTSVSFDIAALELFLPLIAGATVVLASEEQLTHPHLLAEAIDYHQVRIMQATPAIWQVLLETGWTGRLGLKALCGGDVLTLKLADQLLDRVGSLWNMYGPTETTIWSSAGLLKKGDAPVTIGQPIGNTQLYILDCYNQPTPVNVVGELHIGGGGLARGYLNLPHLTDEKFIQISVSSQPDVRLYRTGDRARYLADGSIEILGRTDDQEKINGHRVEPGEITAILLQHPAVQDAIVIARTESSGDKRLVAYLVSKDDPSPEACHFREFLGKKLPAYMIPSSFVRVHSLPLTPNGKINRKALPVPEDVRPLHTYIAPRNEEEQLLAEIWQHVLKMEQVGIHDNFFDLGGASLQSLQVIARANMYGLRVSVENIFEHQTIAELAASINGTQSKG</sequence>
<evidence type="ECO:0000256" key="2">
    <source>
        <dbReference type="ARBA" id="ARBA00006432"/>
    </source>
</evidence>
<dbReference type="InterPro" id="IPR045851">
    <property type="entry name" value="AMP-bd_C_sf"/>
</dbReference>
<dbReference type="AlphaFoldDB" id="A0A3D8LEK3"/>
<reference evidence="8" key="1">
    <citation type="submission" date="2018-08" db="EMBL/GenBank/DDBJ databases">
        <authorList>
            <person name="Liu Z.-W."/>
            <person name="Du Z.-J."/>
        </authorList>
    </citation>
    <scope>NUCLEOTIDE SEQUENCE [LARGE SCALE GENOMIC DNA]</scope>
    <source>
        <strain evidence="8">H4X</strain>
    </source>
</reference>
<dbReference type="GO" id="GO:0031177">
    <property type="term" value="F:phosphopantetheine binding"/>
    <property type="evidence" value="ECO:0007669"/>
    <property type="project" value="TreeGrafter"/>
</dbReference>
<dbReference type="Proteomes" id="UP000256708">
    <property type="component" value="Unassembled WGS sequence"/>
</dbReference>
<evidence type="ECO:0000256" key="4">
    <source>
        <dbReference type="ARBA" id="ARBA00022553"/>
    </source>
</evidence>
<dbReference type="CDD" id="cd19531">
    <property type="entry name" value="LCL_NRPS-like"/>
    <property type="match status" value="1"/>
</dbReference>
<dbReference type="Pfam" id="PF00550">
    <property type="entry name" value="PP-binding"/>
    <property type="match status" value="1"/>
</dbReference>
<dbReference type="FunFam" id="3.40.50.12780:FF:000012">
    <property type="entry name" value="Non-ribosomal peptide synthetase"/>
    <property type="match status" value="1"/>
</dbReference>
<dbReference type="RefSeq" id="WP_115565390.1">
    <property type="nucleotide sequence ID" value="NZ_QRGR01000009.1"/>
</dbReference>
<dbReference type="GO" id="GO:0005829">
    <property type="term" value="C:cytosol"/>
    <property type="evidence" value="ECO:0007669"/>
    <property type="project" value="TreeGrafter"/>
</dbReference>
<dbReference type="PROSITE" id="PS00455">
    <property type="entry name" value="AMP_BINDING"/>
    <property type="match status" value="1"/>
</dbReference>
<dbReference type="PANTHER" id="PTHR45527:SF1">
    <property type="entry name" value="FATTY ACID SYNTHASE"/>
    <property type="match status" value="1"/>
</dbReference>
<dbReference type="InterPro" id="IPR000873">
    <property type="entry name" value="AMP-dep_synth/lig_dom"/>
</dbReference>
<evidence type="ECO:0000313" key="8">
    <source>
        <dbReference type="Proteomes" id="UP000256708"/>
    </source>
</evidence>
<dbReference type="NCBIfam" id="TIGR01733">
    <property type="entry name" value="AA-adenyl-dom"/>
    <property type="match status" value="1"/>
</dbReference>
<dbReference type="InterPro" id="IPR023213">
    <property type="entry name" value="CAT-like_dom_sf"/>
</dbReference>
<dbReference type="SUPFAM" id="SSF56801">
    <property type="entry name" value="Acetyl-CoA synthetase-like"/>
    <property type="match status" value="1"/>
</dbReference>
<comment type="caution">
    <text evidence="7">The sequence shown here is derived from an EMBL/GenBank/DDBJ whole genome shotgun (WGS) entry which is preliminary data.</text>
</comment>
<dbReference type="InterPro" id="IPR001242">
    <property type="entry name" value="Condensation_dom"/>
</dbReference>
<dbReference type="Gene3D" id="3.30.559.10">
    <property type="entry name" value="Chloramphenicol acetyltransferase-like domain"/>
    <property type="match status" value="1"/>
</dbReference>
<evidence type="ECO:0000313" key="7">
    <source>
        <dbReference type="EMBL" id="RDV15372.1"/>
    </source>
</evidence>
<dbReference type="FunFam" id="3.40.50.980:FF:000001">
    <property type="entry name" value="Non-ribosomal peptide synthetase"/>
    <property type="match status" value="1"/>
</dbReference>
<dbReference type="GO" id="GO:0043041">
    <property type="term" value="P:amino acid activation for nonribosomal peptide biosynthetic process"/>
    <property type="evidence" value="ECO:0007669"/>
    <property type="project" value="TreeGrafter"/>
</dbReference>
<dbReference type="GO" id="GO:0009366">
    <property type="term" value="C:enterobactin synthetase complex"/>
    <property type="evidence" value="ECO:0007669"/>
    <property type="project" value="TreeGrafter"/>
</dbReference>
<dbReference type="InterPro" id="IPR025110">
    <property type="entry name" value="AMP-bd_C"/>
</dbReference>
<dbReference type="Pfam" id="PF00668">
    <property type="entry name" value="Condensation"/>
    <property type="match status" value="1"/>
</dbReference>
<dbReference type="PROSITE" id="PS50075">
    <property type="entry name" value="CARRIER"/>
    <property type="match status" value="1"/>
</dbReference>
<evidence type="ECO:0000256" key="1">
    <source>
        <dbReference type="ARBA" id="ARBA00001957"/>
    </source>
</evidence>
<dbReference type="FunFam" id="1.10.1200.10:FF:000005">
    <property type="entry name" value="Nonribosomal peptide synthetase 1"/>
    <property type="match status" value="1"/>
</dbReference>
<accession>A0A3D8LEK3</accession>
<dbReference type="InterPro" id="IPR020845">
    <property type="entry name" value="AMP-binding_CS"/>
</dbReference>
<dbReference type="Gene3D" id="2.30.38.10">
    <property type="entry name" value="Luciferase, Domain 3"/>
    <property type="match status" value="1"/>
</dbReference>
<dbReference type="PANTHER" id="PTHR45527">
    <property type="entry name" value="NONRIBOSOMAL PEPTIDE SYNTHETASE"/>
    <property type="match status" value="1"/>
</dbReference>
<feature type="domain" description="Carrier" evidence="6">
    <location>
        <begin position="997"/>
        <end position="1071"/>
    </location>
</feature>
<organism evidence="7 8">
    <name type="scientific">Pontibacter diazotrophicus</name>
    <dbReference type="NCBI Taxonomy" id="1400979"/>
    <lineage>
        <taxon>Bacteria</taxon>
        <taxon>Pseudomonadati</taxon>
        <taxon>Bacteroidota</taxon>
        <taxon>Cytophagia</taxon>
        <taxon>Cytophagales</taxon>
        <taxon>Hymenobacteraceae</taxon>
        <taxon>Pontibacter</taxon>
    </lineage>
</organism>
<dbReference type="Pfam" id="PF00501">
    <property type="entry name" value="AMP-binding"/>
    <property type="match status" value="1"/>
</dbReference>
<dbReference type="Gene3D" id="3.40.50.980">
    <property type="match status" value="2"/>
</dbReference>
<dbReference type="FunFam" id="3.30.300.30:FF:000010">
    <property type="entry name" value="Enterobactin synthetase component F"/>
    <property type="match status" value="1"/>
</dbReference>
<proteinExistence type="inferred from homology"/>
<dbReference type="InterPro" id="IPR009081">
    <property type="entry name" value="PP-bd_ACP"/>
</dbReference>
<dbReference type="Pfam" id="PF13193">
    <property type="entry name" value="AMP-binding_C"/>
    <property type="match status" value="1"/>
</dbReference>
<comment type="similarity">
    <text evidence="2">Belongs to the ATP-dependent AMP-binding enzyme family.</text>
</comment>
<keyword evidence="4" id="KW-0597">Phosphoprotein</keyword>
<dbReference type="SUPFAM" id="SSF52777">
    <property type="entry name" value="CoA-dependent acyltransferases"/>
    <property type="match status" value="2"/>
</dbReference>
<dbReference type="GO" id="GO:0047527">
    <property type="term" value="F:2,3-dihydroxybenzoate-serine ligase activity"/>
    <property type="evidence" value="ECO:0007669"/>
    <property type="project" value="TreeGrafter"/>
</dbReference>
<name>A0A3D8LEK3_9BACT</name>
<dbReference type="InterPro" id="IPR010071">
    <property type="entry name" value="AA_adenyl_dom"/>
</dbReference>
<feature type="region of interest" description="Disordered" evidence="5">
    <location>
        <begin position="17"/>
        <end position="41"/>
    </location>
</feature>
<protein>
    <submittedName>
        <fullName evidence="7">Amino acid adenylation domain-containing protein</fullName>
    </submittedName>
</protein>
<keyword evidence="8" id="KW-1185">Reference proteome</keyword>
<dbReference type="SUPFAM" id="SSF47336">
    <property type="entry name" value="ACP-like"/>
    <property type="match status" value="1"/>
</dbReference>
<keyword evidence="3" id="KW-0596">Phosphopantetheine</keyword>
<dbReference type="EMBL" id="QRGR01000009">
    <property type="protein sequence ID" value="RDV15372.1"/>
    <property type="molecule type" value="Genomic_DNA"/>
</dbReference>
<gene>
    <name evidence="7" type="ORF">DXT99_09950</name>
</gene>
<evidence type="ECO:0000259" key="6">
    <source>
        <dbReference type="PROSITE" id="PS50075"/>
    </source>
</evidence>